<dbReference type="CDD" id="cd00531">
    <property type="entry name" value="NTF2_like"/>
    <property type="match status" value="1"/>
</dbReference>
<reference evidence="4" key="1">
    <citation type="submission" date="2022-11" db="UniProtKB">
        <authorList>
            <consortium name="WormBaseParasite"/>
        </authorList>
    </citation>
    <scope>IDENTIFICATION</scope>
</reference>
<sequence length="124" mass="13548">MSDLEQEIKNRQTELEKQVNAGNAKGAAELYDPDCTLIMPGRKEVKGRAGAEEVYQQFMDAGAKNGKNNTEEVNGSGDWAFERGTYEIELGSGPMSGGYLLVWKKINGTWLIHNDCSTVNSSSA</sequence>
<protein>
    <submittedName>
        <fullName evidence="4">DUF4440 domain-containing protein</fullName>
    </submittedName>
</protein>
<dbReference type="PANTHER" id="PTHR31664">
    <property type="entry name" value="PROTEIN CBG16427"/>
    <property type="match status" value="1"/>
</dbReference>
<keyword evidence="3" id="KW-1185">Reference proteome</keyword>
<dbReference type="Pfam" id="PF14534">
    <property type="entry name" value="DUF4440"/>
    <property type="match status" value="1"/>
</dbReference>
<dbReference type="Gene3D" id="3.10.450.50">
    <property type="match status" value="1"/>
</dbReference>
<evidence type="ECO:0000256" key="1">
    <source>
        <dbReference type="SAM" id="MobiDB-lite"/>
    </source>
</evidence>
<dbReference type="InterPro" id="IPR027843">
    <property type="entry name" value="DUF4440"/>
</dbReference>
<feature type="compositionally biased region" description="Basic and acidic residues" evidence="1">
    <location>
        <begin position="1"/>
        <end position="17"/>
    </location>
</feature>
<dbReference type="PANTHER" id="PTHR31664:SF8">
    <property type="entry name" value="DUF4440 DOMAIN-CONTAINING PROTEIN"/>
    <property type="match status" value="1"/>
</dbReference>
<proteinExistence type="predicted"/>
<evidence type="ECO:0000259" key="2">
    <source>
        <dbReference type="Pfam" id="PF14534"/>
    </source>
</evidence>
<evidence type="ECO:0000313" key="4">
    <source>
        <dbReference type="WBParaSite" id="PSAMB.scaffold1934size26567.g15607.t1"/>
    </source>
</evidence>
<dbReference type="Proteomes" id="UP000887566">
    <property type="component" value="Unplaced"/>
</dbReference>
<name>A0A914VFX7_9BILA</name>
<feature type="region of interest" description="Disordered" evidence="1">
    <location>
        <begin position="1"/>
        <end position="23"/>
    </location>
</feature>
<feature type="domain" description="DUF4440" evidence="2">
    <location>
        <begin position="11"/>
        <end position="112"/>
    </location>
</feature>
<accession>A0A914VFX7</accession>
<evidence type="ECO:0000313" key="3">
    <source>
        <dbReference type="Proteomes" id="UP000887566"/>
    </source>
</evidence>
<dbReference type="AlphaFoldDB" id="A0A914VFX7"/>
<dbReference type="SUPFAM" id="SSF54427">
    <property type="entry name" value="NTF2-like"/>
    <property type="match status" value="1"/>
</dbReference>
<dbReference type="InterPro" id="IPR032710">
    <property type="entry name" value="NTF2-like_dom_sf"/>
</dbReference>
<organism evidence="3 4">
    <name type="scientific">Plectus sambesii</name>
    <dbReference type="NCBI Taxonomy" id="2011161"/>
    <lineage>
        <taxon>Eukaryota</taxon>
        <taxon>Metazoa</taxon>
        <taxon>Ecdysozoa</taxon>
        <taxon>Nematoda</taxon>
        <taxon>Chromadorea</taxon>
        <taxon>Plectida</taxon>
        <taxon>Plectina</taxon>
        <taxon>Plectoidea</taxon>
        <taxon>Plectidae</taxon>
        <taxon>Plectus</taxon>
    </lineage>
</organism>
<dbReference type="WBParaSite" id="PSAMB.scaffold1934size26567.g15607.t1">
    <property type="protein sequence ID" value="PSAMB.scaffold1934size26567.g15607.t1"/>
    <property type="gene ID" value="PSAMB.scaffold1934size26567.g15607"/>
</dbReference>